<evidence type="ECO:0000256" key="4">
    <source>
        <dbReference type="ARBA" id="ARBA00022741"/>
    </source>
</evidence>
<dbReference type="PROSITE" id="PS01046">
    <property type="entry name" value="LON_SER"/>
    <property type="match status" value="1"/>
</dbReference>
<evidence type="ECO:0000256" key="6">
    <source>
        <dbReference type="ARBA" id="ARBA00022825"/>
    </source>
</evidence>
<dbReference type="InterPro" id="IPR027417">
    <property type="entry name" value="P-loop_NTPase"/>
</dbReference>
<evidence type="ECO:0000259" key="15">
    <source>
        <dbReference type="PROSITE" id="PS51786"/>
    </source>
</evidence>
<keyword evidence="3 9" id="KW-0645">Protease</keyword>
<feature type="domain" description="Lon proteolytic" evidence="15">
    <location>
        <begin position="618"/>
        <end position="799"/>
    </location>
</feature>
<dbReference type="Gene3D" id="1.20.58.1480">
    <property type="match status" value="1"/>
</dbReference>
<dbReference type="Pfam" id="PF00004">
    <property type="entry name" value="AAA"/>
    <property type="match status" value="1"/>
</dbReference>
<dbReference type="Gene3D" id="2.30.130.40">
    <property type="entry name" value="LON domain-like"/>
    <property type="match status" value="1"/>
</dbReference>
<evidence type="ECO:0000313" key="18">
    <source>
        <dbReference type="Proteomes" id="UP000602647"/>
    </source>
</evidence>
<feature type="domain" description="Lon N-terminal" evidence="16">
    <location>
        <begin position="35"/>
        <end position="230"/>
    </location>
</feature>
<evidence type="ECO:0000256" key="11">
    <source>
        <dbReference type="PIRSR" id="PIRSR001174-1"/>
    </source>
</evidence>
<comment type="subunit">
    <text evidence="9 10">Homohexamer. Organized in a ring with a central cavity.</text>
</comment>
<evidence type="ECO:0000256" key="13">
    <source>
        <dbReference type="PROSITE-ProRule" id="PRU01122"/>
    </source>
</evidence>
<evidence type="ECO:0000256" key="3">
    <source>
        <dbReference type="ARBA" id="ARBA00022670"/>
    </source>
</evidence>
<comment type="induction">
    <text evidence="9">By heat shock.</text>
</comment>
<dbReference type="PRINTS" id="PR00830">
    <property type="entry name" value="ENDOLAPTASE"/>
</dbReference>
<feature type="binding site" evidence="9 12">
    <location>
        <begin position="382"/>
        <end position="389"/>
    </location>
    <ligand>
        <name>ATP</name>
        <dbReference type="ChEBI" id="CHEBI:30616"/>
    </ligand>
</feature>
<keyword evidence="5 9" id="KW-0378">Hydrolase</keyword>
<dbReference type="GO" id="GO:0005524">
    <property type="term" value="F:ATP binding"/>
    <property type="evidence" value="ECO:0007669"/>
    <property type="project" value="UniProtKB-UniRule"/>
</dbReference>
<dbReference type="EC" id="3.4.21.53" evidence="9 10"/>
<dbReference type="GO" id="GO:0005737">
    <property type="term" value="C:cytoplasm"/>
    <property type="evidence" value="ECO:0007669"/>
    <property type="project" value="UniProtKB-SubCell"/>
</dbReference>
<feature type="active site" evidence="9 11">
    <location>
        <position position="748"/>
    </location>
</feature>
<dbReference type="PROSITE" id="PS51786">
    <property type="entry name" value="LON_PROTEOLYTIC"/>
    <property type="match status" value="1"/>
</dbReference>
<evidence type="ECO:0000256" key="8">
    <source>
        <dbReference type="ARBA" id="ARBA00023016"/>
    </source>
</evidence>
<dbReference type="CDD" id="cd19500">
    <property type="entry name" value="RecA-like_Lon"/>
    <property type="match status" value="1"/>
</dbReference>
<keyword evidence="8 9" id="KW-0346">Stress response</keyword>
<evidence type="ECO:0000256" key="10">
    <source>
        <dbReference type="PIRNR" id="PIRNR001174"/>
    </source>
</evidence>
<dbReference type="SUPFAM" id="SSF88697">
    <property type="entry name" value="PUA domain-like"/>
    <property type="match status" value="1"/>
</dbReference>
<dbReference type="InterPro" id="IPR008268">
    <property type="entry name" value="Peptidase_S16_AS"/>
</dbReference>
<dbReference type="SMART" id="SM00464">
    <property type="entry name" value="LON"/>
    <property type="match status" value="1"/>
</dbReference>
<comment type="caution">
    <text evidence="17">The sequence shown here is derived from an EMBL/GenBank/DDBJ whole genome shotgun (WGS) entry which is preliminary data.</text>
</comment>
<dbReference type="Gene3D" id="3.40.50.300">
    <property type="entry name" value="P-loop containing nucleotide triphosphate hydrolases"/>
    <property type="match status" value="1"/>
</dbReference>
<evidence type="ECO:0000313" key="17">
    <source>
        <dbReference type="EMBL" id="MBC6680931.1"/>
    </source>
</evidence>
<comment type="subcellular location">
    <subcellularLocation>
        <location evidence="1 9 10">Cytoplasm</location>
    </subcellularLocation>
</comment>
<dbReference type="Pfam" id="PF02190">
    <property type="entry name" value="LON_substr_bdg"/>
    <property type="match status" value="1"/>
</dbReference>
<dbReference type="InterPro" id="IPR020568">
    <property type="entry name" value="Ribosomal_Su5_D2-typ_SF"/>
</dbReference>
<evidence type="ECO:0000256" key="9">
    <source>
        <dbReference type="HAMAP-Rule" id="MF_01973"/>
    </source>
</evidence>
<dbReference type="SUPFAM" id="SSF52540">
    <property type="entry name" value="P-loop containing nucleoside triphosphate hydrolases"/>
    <property type="match status" value="1"/>
</dbReference>
<comment type="catalytic activity">
    <reaction evidence="9 10 13">
        <text>Hydrolysis of proteins in presence of ATP.</text>
        <dbReference type="EC" id="3.4.21.53"/>
    </reaction>
</comment>
<dbReference type="Proteomes" id="UP000602647">
    <property type="component" value="Unassembled WGS sequence"/>
</dbReference>
<dbReference type="InterPro" id="IPR003111">
    <property type="entry name" value="Lon_prtase_N"/>
</dbReference>
<dbReference type="InterPro" id="IPR046336">
    <property type="entry name" value="Lon_prtase_N_sf"/>
</dbReference>
<gene>
    <name evidence="9 17" type="primary">lon</name>
    <name evidence="17" type="ORF">H9L42_13980</name>
</gene>
<comment type="similarity">
    <text evidence="9 10 13 14">Belongs to the peptidase S16 family.</text>
</comment>
<dbReference type="Gene3D" id="3.30.230.10">
    <property type="match status" value="1"/>
</dbReference>
<sequence>MTDENNRNDEIDKKEDAENIEKEEFNFEDEQVMDLPMIPLRGLSVFPNMVLHFDIGREKSINALEKAMIMNQYIFLAAQKDENTDLPTPEDFYHIGTIGKIKQMLKLPGDSIRVLVEGICRGRIDEILFEVPYFKCTVTKLEDDEPEELTPKTEALMRSILNNFDEYLAVNQKLAPEILPTVAGIEEPGRFADLIGSHMDIKVEEKQTLLETLDIDKRLEILNEYLVREIEILNIEQDITTKVKSQMGKNQREYYLREQMRAIQEELGIDEDVEDEVDDWIQQLNKLKLDKKIHEKVEKEIKRFGKMQPASAEASVSRTYIETILALPWRKEKKGNIDLAKAEKILNEDHHGLEKVKERVLEYLAVIHLSKSLKGPILCLVGPPGVGKTSIARSVARAINRDFVRMSLGGVRDEAEIRGHRRTYIGAIPGRIITSIKDAGSKNPVFLFDEVDKIGADFKGDPASALLEVLDPEQNKEFTDHYLEVPFDLSKVMFITTANTIDTIPRPLLDRMEVINVAGYTEEEKVKIAQDYLIPKKVKEHGLKEDNIHFSERALRDLINYYTRESGVRNLEREIANICRKVARKMVSGKKTQFRITEKNLENYLGKKRFRYDIITGEAEVGVTTGLAWTIVGGDTLFIETTVVPGSGKLVLTGQLGEVMQESAKAGISYIRSIADKLGIDPNFYKEKDLHIHIPEGAVPKDGPSAGVTMCTAIISTLTDTPVRKDIAMTGEITLRGKVLPVGGIREKVLAAHRAGIKKVLLPAENERDIEDIPKNVRKQMEFVLLHTVDEALEQALVKEEK</sequence>
<dbReference type="InterPro" id="IPR008269">
    <property type="entry name" value="Lon_proteolytic"/>
</dbReference>
<dbReference type="PROSITE" id="PS51787">
    <property type="entry name" value="LON_N"/>
    <property type="match status" value="1"/>
</dbReference>
<dbReference type="InterPro" id="IPR027543">
    <property type="entry name" value="Lon_bac"/>
</dbReference>
<protein>
    <recommendedName>
        <fullName evidence="9 10">Lon protease</fullName>
        <ecNumber evidence="9 10">3.4.21.53</ecNumber>
    </recommendedName>
    <alternativeName>
        <fullName evidence="9">ATP-dependent protease La</fullName>
    </alternativeName>
</protein>
<comment type="function">
    <text evidence="9">ATP-dependent serine protease that mediates the selective degradation of mutant and abnormal proteins as well as certain short-lived regulatory proteins. Required for cellular homeostasis and for survival from DNA damage and developmental changes induced by stress. Degrades polypeptides processively to yield small peptide fragments that are 5 to 10 amino acids long. Binds to DNA in a double-stranded, site-specific manner.</text>
</comment>
<dbReference type="Pfam" id="PF22667">
    <property type="entry name" value="Lon_lid"/>
    <property type="match status" value="1"/>
</dbReference>
<evidence type="ECO:0000256" key="5">
    <source>
        <dbReference type="ARBA" id="ARBA00022801"/>
    </source>
</evidence>
<dbReference type="InterPro" id="IPR054594">
    <property type="entry name" value="Lon_lid"/>
</dbReference>
<dbReference type="Pfam" id="PF05362">
    <property type="entry name" value="Lon_C"/>
    <property type="match status" value="1"/>
</dbReference>
<dbReference type="GO" id="GO:0004252">
    <property type="term" value="F:serine-type endopeptidase activity"/>
    <property type="evidence" value="ECO:0007669"/>
    <property type="project" value="UniProtKB-UniRule"/>
</dbReference>
<dbReference type="RefSeq" id="WP_187304025.1">
    <property type="nucleotide sequence ID" value="NZ_JACRYT010000021.1"/>
</dbReference>
<evidence type="ECO:0000256" key="1">
    <source>
        <dbReference type="ARBA" id="ARBA00004496"/>
    </source>
</evidence>
<dbReference type="NCBIfam" id="TIGR00763">
    <property type="entry name" value="lon"/>
    <property type="match status" value="1"/>
</dbReference>
<dbReference type="AlphaFoldDB" id="A0A923NN01"/>
<keyword evidence="6 9" id="KW-0720">Serine protease</keyword>
<dbReference type="InterPro" id="IPR004815">
    <property type="entry name" value="Lon_bac/euk-typ"/>
</dbReference>
<reference evidence="17" key="1">
    <citation type="submission" date="2020-08" db="EMBL/GenBank/DDBJ databases">
        <title>Genome public.</title>
        <authorList>
            <person name="Liu C."/>
            <person name="Sun Q."/>
        </authorList>
    </citation>
    <scope>NUCLEOTIDE SEQUENCE</scope>
    <source>
        <strain evidence="17">BX12</strain>
    </source>
</reference>
<dbReference type="NCBIfam" id="NF008053">
    <property type="entry name" value="PRK10787.1"/>
    <property type="match status" value="1"/>
</dbReference>
<dbReference type="InterPro" id="IPR027065">
    <property type="entry name" value="Lon_Prtase"/>
</dbReference>
<dbReference type="PANTHER" id="PTHR10046">
    <property type="entry name" value="ATP DEPENDENT LON PROTEASE FAMILY MEMBER"/>
    <property type="match status" value="1"/>
</dbReference>
<dbReference type="GO" id="GO:0016887">
    <property type="term" value="F:ATP hydrolysis activity"/>
    <property type="evidence" value="ECO:0007669"/>
    <property type="project" value="UniProtKB-UniRule"/>
</dbReference>
<evidence type="ECO:0000256" key="7">
    <source>
        <dbReference type="ARBA" id="ARBA00022840"/>
    </source>
</evidence>
<evidence type="ECO:0000259" key="16">
    <source>
        <dbReference type="PROSITE" id="PS51787"/>
    </source>
</evidence>
<dbReference type="InterPro" id="IPR003959">
    <property type="entry name" value="ATPase_AAA_core"/>
</dbReference>
<dbReference type="InterPro" id="IPR015947">
    <property type="entry name" value="PUA-like_sf"/>
</dbReference>
<dbReference type="InterPro" id="IPR014721">
    <property type="entry name" value="Ribsml_uS5_D2-typ_fold_subgr"/>
</dbReference>
<feature type="active site" evidence="9 11">
    <location>
        <position position="705"/>
    </location>
</feature>
<keyword evidence="18" id="KW-1185">Reference proteome</keyword>
<keyword evidence="2 9" id="KW-0963">Cytoplasm</keyword>
<proteinExistence type="evidence at transcript level"/>
<dbReference type="InterPro" id="IPR003593">
    <property type="entry name" value="AAA+_ATPase"/>
</dbReference>
<accession>A0A923NN01</accession>
<name>A0A923NN01_9FIRM</name>
<dbReference type="SUPFAM" id="SSF54211">
    <property type="entry name" value="Ribosomal protein S5 domain 2-like"/>
    <property type="match status" value="1"/>
</dbReference>
<dbReference type="PIRSF" id="PIRSF001174">
    <property type="entry name" value="Lon_proteas"/>
    <property type="match status" value="1"/>
</dbReference>
<dbReference type="GO" id="GO:0043565">
    <property type="term" value="F:sequence-specific DNA binding"/>
    <property type="evidence" value="ECO:0007669"/>
    <property type="project" value="UniProtKB-UniRule"/>
</dbReference>
<dbReference type="GO" id="GO:0006515">
    <property type="term" value="P:protein quality control for misfolded or incompletely synthesized proteins"/>
    <property type="evidence" value="ECO:0007669"/>
    <property type="project" value="UniProtKB-UniRule"/>
</dbReference>
<dbReference type="Gene3D" id="1.10.8.60">
    <property type="match status" value="1"/>
</dbReference>
<dbReference type="GO" id="GO:0004176">
    <property type="term" value="F:ATP-dependent peptidase activity"/>
    <property type="evidence" value="ECO:0007669"/>
    <property type="project" value="UniProtKB-UniRule"/>
</dbReference>
<evidence type="ECO:0000256" key="14">
    <source>
        <dbReference type="RuleBase" id="RU000591"/>
    </source>
</evidence>
<dbReference type="HAMAP" id="MF_01973">
    <property type="entry name" value="lon_bact"/>
    <property type="match status" value="1"/>
</dbReference>
<organism evidence="17 18">
    <name type="scientific">Zhenpiania hominis</name>
    <dbReference type="NCBI Taxonomy" id="2763644"/>
    <lineage>
        <taxon>Bacteria</taxon>
        <taxon>Bacillati</taxon>
        <taxon>Bacillota</taxon>
        <taxon>Clostridia</taxon>
        <taxon>Peptostreptococcales</taxon>
        <taxon>Anaerovoracaceae</taxon>
        <taxon>Zhenpiania</taxon>
    </lineage>
</organism>
<keyword evidence="7 9" id="KW-0067">ATP-binding</keyword>
<dbReference type="GO" id="GO:0034605">
    <property type="term" value="P:cellular response to heat"/>
    <property type="evidence" value="ECO:0007669"/>
    <property type="project" value="UniProtKB-UniRule"/>
</dbReference>
<dbReference type="Gene3D" id="1.20.5.5270">
    <property type="match status" value="1"/>
</dbReference>
<evidence type="ECO:0000256" key="2">
    <source>
        <dbReference type="ARBA" id="ARBA00022490"/>
    </source>
</evidence>
<keyword evidence="4 9" id="KW-0547">Nucleotide-binding</keyword>
<dbReference type="EMBL" id="JACRYT010000021">
    <property type="protein sequence ID" value="MBC6680931.1"/>
    <property type="molecule type" value="Genomic_DNA"/>
</dbReference>
<dbReference type="FunFam" id="3.40.50.300:FF:000382">
    <property type="entry name" value="Lon protease homolog 2, peroxisomal"/>
    <property type="match status" value="1"/>
</dbReference>
<evidence type="ECO:0000256" key="12">
    <source>
        <dbReference type="PIRSR" id="PIRSR001174-2"/>
    </source>
</evidence>
<dbReference type="SMART" id="SM00382">
    <property type="entry name" value="AAA"/>
    <property type="match status" value="1"/>
</dbReference>